<proteinExistence type="predicted"/>
<keyword evidence="6" id="KW-1185">Reference proteome</keyword>
<name>B0DTS6_LACBS</name>
<evidence type="ECO:0000313" key="6">
    <source>
        <dbReference type="Proteomes" id="UP000001194"/>
    </source>
</evidence>
<feature type="domain" description="Crinkler effector protein N-terminal" evidence="4">
    <location>
        <begin position="25"/>
        <end position="130"/>
    </location>
</feature>
<dbReference type="PANTHER" id="PTHR33129:SF1">
    <property type="entry name" value="ATP-BINDING PROTEIN"/>
    <property type="match status" value="1"/>
</dbReference>
<dbReference type="PANTHER" id="PTHR33129">
    <property type="entry name" value="PROTEIN KINASE DOMAIN-CONTAINING PROTEIN-RELATED"/>
    <property type="match status" value="1"/>
</dbReference>
<keyword evidence="3" id="KW-0964">Secreted</keyword>
<evidence type="ECO:0000313" key="5">
    <source>
        <dbReference type="EMBL" id="EDR01961.1"/>
    </source>
</evidence>
<evidence type="ECO:0000256" key="3">
    <source>
        <dbReference type="ARBA" id="ARBA00022525"/>
    </source>
</evidence>
<dbReference type="HOGENOM" id="CLU_016500_0_0_1"/>
<organism evidence="6">
    <name type="scientific">Laccaria bicolor (strain S238N-H82 / ATCC MYA-4686)</name>
    <name type="common">Bicoloured deceiver</name>
    <name type="synonym">Laccaria laccata var. bicolor</name>
    <dbReference type="NCBI Taxonomy" id="486041"/>
    <lineage>
        <taxon>Eukaryota</taxon>
        <taxon>Fungi</taxon>
        <taxon>Dikarya</taxon>
        <taxon>Basidiomycota</taxon>
        <taxon>Agaricomycotina</taxon>
        <taxon>Agaricomycetes</taxon>
        <taxon>Agaricomycetidae</taxon>
        <taxon>Agaricales</taxon>
        <taxon>Agaricineae</taxon>
        <taxon>Hydnangiaceae</taxon>
        <taxon>Laccaria</taxon>
    </lineage>
</organism>
<evidence type="ECO:0000259" key="4">
    <source>
        <dbReference type="Pfam" id="PF20147"/>
    </source>
</evidence>
<reference evidence="5 6" key="1">
    <citation type="journal article" date="2008" name="Nature">
        <title>The genome of Laccaria bicolor provides insights into mycorrhizal symbiosis.</title>
        <authorList>
            <person name="Martin F."/>
            <person name="Aerts A."/>
            <person name="Ahren D."/>
            <person name="Brun A."/>
            <person name="Danchin E.G.J."/>
            <person name="Duchaussoy F."/>
            <person name="Gibon J."/>
            <person name="Kohler A."/>
            <person name="Lindquist E."/>
            <person name="Pereda V."/>
            <person name="Salamov A."/>
            <person name="Shapiro H.J."/>
            <person name="Wuyts J."/>
            <person name="Blaudez D."/>
            <person name="Buee M."/>
            <person name="Brokstein P."/>
            <person name="Canbaeck B."/>
            <person name="Cohen D."/>
            <person name="Courty P.E."/>
            <person name="Coutinho P.M."/>
            <person name="Delaruelle C."/>
            <person name="Detter J.C."/>
            <person name="Deveau A."/>
            <person name="DiFazio S."/>
            <person name="Duplessis S."/>
            <person name="Fraissinet-Tachet L."/>
            <person name="Lucic E."/>
            <person name="Frey-Klett P."/>
            <person name="Fourrey C."/>
            <person name="Feussner I."/>
            <person name="Gay G."/>
            <person name="Grimwood J."/>
            <person name="Hoegger P.J."/>
            <person name="Jain P."/>
            <person name="Kilaru S."/>
            <person name="Labbe J."/>
            <person name="Lin Y.C."/>
            <person name="Legue V."/>
            <person name="Le Tacon F."/>
            <person name="Marmeisse R."/>
            <person name="Melayah D."/>
            <person name="Montanini B."/>
            <person name="Muratet M."/>
            <person name="Nehls U."/>
            <person name="Niculita-Hirzel H."/>
            <person name="Oudot-Le Secq M.P."/>
            <person name="Peter M."/>
            <person name="Quesneville H."/>
            <person name="Rajashekar B."/>
            <person name="Reich M."/>
            <person name="Rouhier N."/>
            <person name="Schmutz J."/>
            <person name="Yin T."/>
            <person name="Chalot M."/>
            <person name="Henrissat B."/>
            <person name="Kuees U."/>
            <person name="Lucas S."/>
            <person name="Van de Peer Y."/>
            <person name="Podila G.K."/>
            <person name="Polle A."/>
            <person name="Pukkila P.J."/>
            <person name="Richardson P.M."/>
            <person name="Rouze P."/>
            <person name="Sanders I.R."/>
            <person name="Stajich J.E."/>
            <person name="Tunlid A."/>
            <person name="Tuskan G."/>
            <person name="Grigoriev I.V."/>
        </authorList>
    </citation>
    <scope>NUCLEOTIDE SEQUENCE [LARGE SCALE GENOMIC DNA]</scope>
    <source>
        <strain evidence="6">S238N-H82 / ATCC MYA-4686</strain>
    </source>
</reference>
<dbReference type="GO" id="GO:0043657">
    <property type="term" value="C:host cell"/>
    <property type="evidence" value="ECO:0007669"/>
    <property type="project" value="UniProtKB-SubCell"/>
</dbReference>
<dbReference type="InterPro" id="IPR045379">
    <property type="entry name" value="Crinkler_N"/>
</dbReference>
<evidence type="ECO:0000256" key="1">
    <source>
        <dbReference type="ARBA" id="ARBA00004340"/>
    </source>
</evidence>
<dbReference type="KEGG" id="lbc:LACBIDRAFT_332815"/>
<evidence type="ECO:0000256" key="2">
    <source>
        <dbReference type="ARBA" id="ARBA00004613"/>
    </source>
</evidence>
<dbReference type="AlphaFoldDB" id="B0DTS6"/>
<sequence length="715" mass="81176">MRDVTQFFTTWQPTVNSPSQMNNELRLWCIVLGESVDEPLFRLTLRDDDTVSELKQSIRREIPGYDTLNKPLLYKPRKLTPIALEDTLQERVEKDIENFAAPLTKSAAGLRDLFPKSEAVSVDRLHIIVKFPVDDGNGQPPYKRARLAGPDPKQELKDDEWIFHLHQKLWNRQDLRSQVFRTVRLTYPDYGLLEKQLSELFPERQEGRYEAAFEGALSVKRDFLASINTGRNVVAKENEDDNDDELRSLFSATLNYLDLHSLGLKKPPPQMPSLLFIRQEYEDLSRILDNLPINGGNSAMIAGQPGIGIGCLFRTIGGSVYHVAESITVVDEWSGGPIIAFCDLDGKSEPPRFLTESKKIQIIAASSPGGAGEKWLDTVGDSPYIRKLISTLWSQQELILTGLFLNSHDLLYPRLQETTTYFGYNPRICFRASRSPQIFTENLAVVRTKIVTFAREHLDKQSLLIETFTNNMISHSVFDISPKNNWRLFAQAKVGAISPWALDTLFNEHKEQQEEASYNFYKLISTDPHAGTLRGQMFERQALKYLSGLEEKTQFTIRSLTDSKTEIWTYPGPTGRSLFTSSTVAQLLQGAVAQSKPIHLVPTDPHFPAVDSIVYDPGQRLAGIQVTVRPTHTVAVAGLEKIQSWLKLNTPLAALRPSIPGNHWRLIFVVPHDMALTYEKQAYEKDTTLNYWSKKIDQFVLGLKEDTIWARTMRN</sequence>
<gene>
    <name evidence="5" type="ORF">LACBIDRAFT_332815</name>
</gene>
<dbReference type="GO" id="GO:0005576">
    <property type="term" value="C:extracellular region"/>
    <property type="evidence" value="ECO:0007669"/>
    <property type="project" value="UniProtKB-SubCell"/>
</dbReference>
<protein>
    <submittedName>
        <fullName evidence="5">Predicted protein</fullName>
    </submittedName>
</protein>
<dbReference type="InterPro" id="IPR052980">
    <property type="entry name" value="Crinkler_effector"/>
</dbReference>
<accession>B0DTS6</accession>
<dbReference type="GeneID" id="6082961"/>
<dbReference type="EMBL" id="DS547134">
    <property type="protein sequence ID" value="EDR01961.1"/>
    <property type="molecule type" value="Genomic_DNA"/>
</dbReference>
<comment type="subcellular location">
    <subcellularLocation>
        <location evidence="1">Host cell</location>
    </subcellularLocation>
    <subcellularLocation>
        <location evidence="2">Secreted</location>
    </subcellularLocation>
</comment>
<dbReference type="Pfam" id="PF20147">
    <property type="entry name" value="Crinkler"/>
    <property type="match status" value="1"/>
</dbReference>
<dbReference type="InParanoid" id="B0DTS6"/>
<dbReference type="Proteomes" id="UP000001194">
    <property type="component" value="Unassembled WGS sequence"/>
</dbReference>
<dbReference type="RefSeq" id="XP_001887352.1">
    <property type="nucleotide sequence ID" value="XM_001887317.1"/>
</dbReference>
<dbReference type="OrthoDB" id="2882720at2759"/>